<accession>A0ABN1UHB6</accession>
<dbReference type="PANTHER" id="PTHR43132">
    <property type="entry name" value="ARSENICAL RESISTANCE OPERON REPRESSOR ARSR-RELATED"/>
    <property type="match status" value="1"/>
</dbReference>
<dbReference type="EMBL" id="BAAAJE010000017">
    <property type="protein sequence ID" value="GAA1151838.1"/>
    <property type="molecule type" value="Genomic_DNA"/>
</dbReference>
<feature type="domain" description="HTH arsR-type" evidence="4">
    <location>
        <begin position="18"/>
        <end position="112"/>
    </location>
</feature>
<evidence type="ECO:0000256" key="2">
    <source>
        <dbReference type="ARBA" id="ARBA00023125"/>
    </source>
</evidence>
<evidence type="ECO:0000259" key="4">
    <source>
        <dbReference type="PROSITE" id="PS50987"/>
    </source>
</evidence>
<gene>
    <name evidence="5" type="primary">nmtR</name>
    <name evidence="5" type="ORF">GCM10009606_33020</name>
</gene>
<dbReference type="InterPro" id="IPR051011">
    <property type="entry name" value="Metal_resp_trans_reg"/>
</dbReference>
<keyword evidence="2" id="KW-0238">DNA-binding</keyword>
<dbReference type="SMART" id="SM00418">
    <property type="entry name" value="HTH_ARSR"/>
    <property type="match status" value="1"/>
</dbReference>
<sequence length="125" mass="13442">MGHQRSGNHDATSAGEGLDADAAKTVASILQGLATPSRLHLITALHGRTLTVGEVVEAVGMEQSAVSHQLRNLRHLGFVTAERQGRNIVYRLFDDHVIDIIDQALSHAEHLRLAAPRVGDDATEP</sequence>
<dbReference type="PRINTS" id="PR00778">
    <property type="entry name" value="HTHARSR"/>
</dbReference>
<dbReference type="InterPro" id="IPR036390">
    <property type="entry name" value="WH_DNA-bd_sf"/>
</dbReference>
<dbReference type="InterPro" id="IPR036388">
    <property type="entry name" value="WH-like_DNA-bd_sf"/>
</dbReference>
<dbReference type="PANTHER" id="PTHR43132:SF6">
    <property type="entry name" value="HTH-TYPE TRANSCRIPTIONAL REPRESSOR CZRA"/>
    <property type="match status" value="1"/>
</dbReference>
<evidence type="ECO:0000256" key="3">
    <source>
        <dbReference type="ARBA" id="ARBA00023163"/>
    </source>
</evidence>
<proteinExistence type="predicted"/>
<dbReference type="Proteomes" id="UP001499979">
    <property type="component" value="Unassembled WGS sequence"/>
</dbReference>
<organism evidence="5 6">
    <name type="scientific">Nocardioides aquiterrae</name>
    <dbReference type="NCBI Taxonomy" id="203799"/>
    <lineage>
        <taxon>Bacteria</taxon>
        <taxon>Bacillati</taxon>
        <taxon>Actinomycetota</taxon>
        <taxon>Actinomycetes</taxon>
        <taxon>Propionibacteriales</taxon>
        <taxon>Nocardioidaceae</taxon>
        <taxon>Nocardioides</taxon>
    </lineage>
</organism>
<evidence type="ECO:0000256" key="1">
    <source>
        <dbReference type="ARBA" id="ARBA00023015"/>
    </source>
</evidence>
<dbReference type="SUPFAM" id="SSF46785">
    <property type="entry name" value="Winged helix' DNA-binding domain"/>
    <property type="match status" value="1"/>
</dbReference>
<protein>
    <submittedName>
        <fullName evidence="5">Ni(II)/Co(II)-sensing metalloregulatory transcriptional repressor NmtR</fullName>
    </submittedName>
</protein>
<dbReference type="CDD" id="cd00090">
    <property type="entry name" value="HTH_ARSR"/>
    <property type="match status" value="1"/>
</dbReference>
<dbReference type="NCBIfam" id="NF033788">
    <property type="entry name" value="HTH_metalloreg"/>
    <property type="match status" value="1"/>
</dbReference>
<dbReference type="PROSITE" id="PS50987">
    <property type="entry name" value="HTH_ARSR_2"/>
    <property type="match status" value="1"/>
</dbReference>
<keyword evidence="6" id="KW-1185">Reference proteome</keyword>
<keyword evidence="3" id="KW-0804">Transcription</keyword>
<evidence type="ECO:0000313" key="6">
    <source>
        <dbReference type="Proteomes" id="UP001499979"/>
    </source>
</evidence>
<keyword evidence="1" id="KW-0805">Transcription regulation</keyword>
<reference evidence="5 6" key="1">
    <citation type="journal article" date="2019" name="Int. J. Syst. Evol. Microbiol.">
        <title>The Global Catalogue of Microorganisms (GCM) 10K type strain sequencing project: providing services to taxonomists for standard genome sequencing and annotation.</title>
        <authorList>
            <consortium name="The Broad Institute Genomics Platform"/>
            <consortium name="The Broad Institute Genome Sequencing Center for Infectious Disease"/>
            <person name="Wu L."/>
            <person name="Ma J."/>
        </authorList>
    </citation>
    <scope>NUCLEOTIDE SEQUENCE [LARGE SCALE GENOMIC DNA]</scope>
    <source>
        <strain evidence="5 6">JCM 11813</strain>
    </source>
</reference>
<dbReference type="InterPro" id="IPR011991">
    <property type="entry name" value="ArsR-like_HTH"/>
</dbReference>
<comment type="caution">
    <text evidence="5">The sequence shown here is derived from an EMBL/GenBank/DDBJ whole genome shotgun (WGS) entry which is preliminary data.</text>
</comment>
<name>A0ABN1UHB6_9ACTN</name>
<dbReference type="InterPro" id="IPR001845">
    <property type="entry name" value="HTH_ArsR_DNA-bd_dom"/>
</dbReference>
<dbReference type="RefSeq" id="WP_343908695.1">
    <property type="nucleotide sequence ID" value="NZ_BAAAJE010000017.1"/>
</dbReference>
<evidence type="ECO:0000313" key="5">
    <source>
        <dbReference type="EMBL" id="GAA1151838.1"/>
    </source>
</evidence>
<dbReference type="Gene3D" id="1.10.10.10">
    <property type="entry name" value="Winged helix-like DNA-binding domain superfamily/Winged helix DNA-binding domain"/>
    <property type="match status" value="1"/>
</dbReference>
<dbReference type="Pfam" id="PF01022">
    <property type="entry name" value="HTH_5"/>
    <property type="match status" value="1"/>
</dbReference>